<dbReference type="EMBL" id="CM042885">
    <property type="protein sequence ID" value="KAI4366309.1"/>
    <property type="molecule type" value="Genomic_DNA"/>
</dbReference>
<accession>A0ACB9QJQ0</accession>
<name>A0ACB9QJQ0_9MYRT</name>
<dbReference type="Proteomes" id="UP001057402">
    <property type="component" value="Chromosome 6"/>
</dbReference>
<evidence type="ECO:0000313" key="2">
    <source>
        <dbReference type="Proteomes" id="UP001057402"/>
    </source>
</evidence>
<organism evidence="1 2">
    <name type="scientific">Melastoma candidum</name>
    <dbReference type="NCBI Taxonomy" id="119954"/>
    <lineage>
        <taxon>Eukaryota</taxon>
        <taxon>Viridiplantae</taxon>
        <taxon>Streptophyta</taxon>
        <taxon>Embryophyta</taxon>
        <taxon>Tracheophyta</taxon>
        <taxon>Spermatophyta</taxon>
        <taxon>Magnoliopsida</taxon>
        <taxon>eudicotyledons</taxon>
        <taxon>Gunneridae</taxon>
        <taxon>Pentapetalae</taxon>
        <taxon>rosids</taxon>
        <taxon>malvids</taxon>
        <taxon>Myrtales</taxon>
        <taxon>Melastomataceae</taxon>
        <taxon>Melastomatoideae</taxon>
        <taxon>Melastomateae</taxon>
        <taxon>Melastoma</taxon>
    </lineage>
</organism>
<keyword evidence="2" id="KW-1185">Reference proteome</keyword>
<reference evidence="2" key="1">
    <citation type="journal article" date="2023" name="Front. Plant Sci.">
        <title>Chromosomal-level genome assembly of Melastoma candidum provides insights into trichome evolution.</title>
        <authorList>
            <person name="Zhong Y."/>
            <person name="Wu W."/>
            <person name="Sun C."/>
            <person name="Zou P."/>
            <person name="Liu Y."/>
            <person name="Dai S."/>
            <person name="Zhou R."/>
        </authorList>
    </citation>
    <scope>NUCLEOTIDE SEQUENCE [LARGE SCALE GENOMIC DNA]</scope>
</reference>
<sequence length="1012" mass="108899">MTLEDFFTLTEMRDGLTAPARVRELVFIMEKEKDCVTKSSGDAIRQWAAVASSISATESRECIDLFLQLDGLSFMNRWLMHAEKASDDSQDGFIEESITGLLNAIDKLQLDSERSVSSGLWTTIKNLLGHRSRKVQEKAKELFDSWKAREMDISEGKNDGKAEPCDNANGEGKLDGNMGQRPSPEDCAVDPATKGIKQVTGSSKAQPEKVEDEKVPAIADKNPLIENLSQAGAEDKSPTPILSSSQSSPANKIGQDEDGPSTVAGEVSTCGGFTCNVEMQQSGDGVAGVLEAVNSDEAVQRAYKVENPQITTGEAENTSSKSSDSHFRSLPAETDSPVSSLRLCGVSTTVHDVSDERPGSVTTGAKDEKVMEGTCHSAAKEAQDASRSSTSALNAHERELNQRKIDDSRIFFSKIKYGGAGDDVECHSHKRNEGTDTSVSYRLGKGRRGRGLVDRNRTNAELDYGMVDALEVARQVAQEVEREVVDRKERFCSSPSERDSGGGPGQAGSPESVREGDPSSDSLSDRLPRQNSSSEASSDGEGSVLEKQNAEPENSVHDMESSQVTDATQDPEDKTQRDFCAFDLNEEVSSDDMDKAENAIAAPISVVSASNPPASSGVPSAPLQFEGILGWKGSAATSAFRAASPRRISVGDKTGNAERLDGGQKLSSLKIDLNIAETGDDKVGDLMLTMPIPVSSSLRSGESSVEVSSRRPEKLGLDLNRLGDDGEPSISDFRRGPPVFYHLNSRHRSPSPASSSSSMQPSTRNFDLNDRPLTYPDVTEHGPRASKTPQKVSSFGKPKQEPVISIFGAKVEVNKKDHVSQTLSLPNGNKGFETAFDVASMTAAGGRFLGMGPGNPYQHQHPHIWAFNGLTAGPTVSLAPAVYRPGSSIPYMLDPRSVPAVPFSYPQAPAPFMLSMAPGPFALNGPYPAPGPMRPHLDLNSGFSMSDEVNRESTAVLRQFFVPDHARPTEEHIRAGLPPTSSGSGIGTKRKEPEGGWEPFPLTFRQQQPPWK</sequence>
<gene>
    <name evidence="1" type="ORF">MLD38_022199</name>
</gene>
<proteinExistence type="predicted"/>
<comment type="caution">
    <text evidence="1">The sequence shown here is derived from an EMBL/GenBank/DDBJ whole genome shotgun (WGS) entry which is preliminary data.</text>
</comment>
<evidence type="ECO:0000313" key="1">
    <source>
        <dbReference type="EMBL" id="KAI4366309.1"/>
    </source>
</evidence>
<protein>
    <submittedName>
        <fullName evidence="1">Uncharacterized protein</fullName>
    </submittedName>
</protein>